<feature type="compositionally biased region" description="Polar residues" evidence="5">
    <location>
        <begin position="156"/>
        <end position="168"/>
    </location>
</feature>
<accession>A0A9W8HP78</accession>
<feature type="non-terminal residue" evidence="7">
    <location>
        <position position="658"/>
    </location>
</feature>
<dbReference type="Gene3D" id="2.130.10.10">
    <property type="entry name" value="YVTN repeat-like/Quinoprotein amine dehydrogenase"/>
    <property type="match status" value="1"/>
</dbReference>
<dbReference type="InterPro" id="IPR013083">
    <property type="entry name" value="Znf_RING/FYVE/PHD"/>
</dbReference>
<feature type="compositionally biased region" description="Low complexity" evidence="5">
    <location>
        <begin position="121"/>
        <end position="134"/>
    </location>
</feature>
<name>A0A9W8HP78_9FUNG</name>
<dbReference type="InterPro" id="IPR042755">
    <property type="entry name" value="COP1"/>
</dbReference>
<dbReference type="InterPro" id="IPR036322">
    <property type="entry name" value="WD40_repeat_dom_sf"/>
</dbReference>
<feature type="region of interest" description="Disordered" evidence="5">
    <location>
        <begin position="115"/>
        <end position="134"/>
    </location>
</feature>
<dbReference type="CDD" id="cd16504">
    <property type="entry name" value="RING-HC_COP1"/>
    <property type="match status" value="1"/>
</dbReference>
<evidence type="ECO:0000256" key="3">
    <source>
        <dbReference type="ARBA" id="ARBA00022833"/>
    </source>
</evidence>
<evidence type="ECO:0000256" key="5">
    <source>
        <dbReference type="SAM" id="MobiDB-lite"/>
    </source>
</evidence>
<dbReference type="InterPro" id="IPR018957">
    <property type="entry name" value="Znf_C3HC4_RING-type"/>
</dbReference>
<evidence type="ECO:0000256" key="1">
    <source>
        <dbReference type="ARBA" id="ARBA00022723"/>
    </source>
</evidence>
<dbReference type="Gene3D" id="3.30.40.10">
    <property type="entry name" value="Zinc/RING finger domain, C3HC4 (zinc finger)"/>
    <property type="match status" value="1"/>
</dbReference>
<keyword evidence="1" id="KW-0479">Metal-binding</keyword>
<feature type="region of interest" description="Disordered" evidence="5">
    <location>
        <begin position="410"/>
        <end position="445"/>
    </location>
</feature>
<dbReference type="EMBL" id="JANBUO010002377">
    <property type="protein sequence ID" value="KAJ2794871.1"/>
    <property type="molecule type" value="Genomic_DNA"/>
</dbReference>
<protein>
    <recommendedName>
        <fullName evidence="6">RING-type domain-containing protein</fullName>
    </recommendedName>
</protein>
<comment type="caution">
    <text evidence="7">The sequence shown here is derived from an EMBL/GenBank/DDBJ whole genome shotgun (WGS) entry which is preliminary data.</text>
</comment>
<dbReference type="PROSITE" id="PS50089">
    <property type="entry name" value="ZF_RING_2"/>
    <property type="match status" value="1"/>
</dbReference>
<evidence type="ECO:0000259" key="6">
    <source>
        <dbReference type="PROSITE" id="PS50089"/>
    </source>
</evidence>
<feature type="compositionally biased region" description="Polar residues" evidence="5">
    <location>
        <begin position="1"/>
        <end position="19"/>
    </location>
</feature>
<evidence type="ECO:0000313" key="8">
    <source>
        <dbReference type="Proteomes" id="UP001140094"/>
    </source>
</evidence>
<dbReference type="SUPFAM" id="SSF57850">
    <property type="entry name" value="RING/U-box"/>
    <property type="match status" value="1"/>
</dbReference>
<feature type="compositionally biased region" description="Polar residues" evidence="5">
    <location>
        <begin position="222"/>
        <end position="232"/>
    </location>
</feature>
<dbReference type="SUPFAM" id="SSF50978">
    <property type="entry name" value="WD40 repeat-like"/>
    <property type="match status" value="1"/>
</dbReference>
<dbReference type="PANTHER" id="PTHR44080">
    <property type="entry name" value="E3 UBIQUITIN-PROTEIN LIGASE COP1"/>
    <property type="match status" value="1"/>
</dbReference>
<organism evidence="7 8">
    <name type="scientific">Coemansia guatemalensis</name>
    <dbReference type="NCBI Taxonomy" id="2761395"/>
    <lineage>
        <taxon>Eukaryota</taxon>
        <taxon>Fungi</taxon>
        <taxon>Fungi incertae sedis</taxon>
        <taxon>Zoopagomycota</taxon>
        <taxon>Kickxellomycotina</taxon>
        <taxon>Kickxellomycetes</taxon>
        <taxon>Kickxellales</taxon>
        <taxon>Kickxellaceae</taxon>
        <taxon>Coemansia</taxon>
    </lineage>
</organism>
<evidence type="ECO:0000313" key="7">
    <source>
        <dbReference type="EMBL" id="KAJ2794871.1"/>
    </source>
</evidence>
<dbReference type="PROSITE" id="PS00518">
    <property type="entry name" value="ZF_RING_1"/>
    <property type="match status" value="1"/>
</dbReference>
<dbReference type="OrthoDB" id="273771at2759"/>
<dbReference type="Proteomes" id="UP001140094">
    <property type="component" value="Unassembled WGS sequence"/>
</dbReference>
<feature type="region of interest" description="Disordered" evidence="5">
    <location>
        <begin position="594"/>
        <end position="619"/>
    </location>
</feature>
<feature type="compositionally biased region" description="Basic and acidic residues" evidence="5">
    <location>
        <begin position="602"/>
        <end position="611"/>
    </location>
</feature>
<keyword evidence="8" id="KW-1185">Reference proteome</keyword>
<feature type="region of interest" description="Disordered" evidence="5">
    <location>
        <begin position="155"/>
        <end position="248"/>
    </location>
</feature>
<keyword evidence="2 4" id="KW-0863">Zinc-finger</keyword>
<keyword evidence="3" id="KW-0862">Zinc</keyword>
<proteinExistence type="predicted"/>
<dbReference type="AlphaFoldDB" id="A0A9W8HP78"/>
<dbReference type="PANTHER" id="PTHR44080:SF1">
    <property type="entry name" value="E3 UBIQUITIN-PROTEIN LIGASE COP1"/>
    <property type="match status" value="1"/>
</dbReference>
<evidence type="ECO:0000256" key="4">
    <source>
        <dbReference type="PROSITE-ProRule" id="PRU00175"/>
    </source>
</evidence>
<feature type="compositionally biased region" description="Low complexity" evidence="5">
    <location>
        <begin position="20"/>
        <end position="30"/>
    </location>
</feature>
<dbReference type="InterPro" id="IPR001841">
    <property type="entry name" value="Znf_RING"/>
</dbReference>
<sequence length="658" mass="70547">MSLSDGGSADDTSQTAAPSPQQQQQQQQQQQPPPPRSPGRSDSLPRTSTFLTGSSQLPIRISPGRSRLSTARASPYTLAHPSSARYLSAGEITNIPRTAQFHAVGMPARHPLGVQTESTQSDASTESADSASESGSAAATAAAAAAASAVAVSSATPIDNSSLVSSPRSAGGGMSLTMTPDDAEQLGGGQRFMTPLGLDDIDDDDGGGGEPGTTAAPMAVGLTTSHGVSKQRSAPSPPSASSSPLGTGSNSGIVGLSCPICLEPMREAFMAVCGHSFCYYCISTHLGERQFCPTCFHELDSNQVYPNFALNKLARQMDSAAMRSSNIVQQIRSSVEGDEALNPQDIDALLLVLQQKKQAMRSSKRQFEMSILRQFLVSARARKAAAMEALQKELLLVEEDLEYVADQLEQNAPTDDGYPESRQLSKAGAHSPYGRSRAADAGGAQVPNEILTEDSTVAMTGCLPSVSSTAAMVAAPSGVLERANHSRRVNEHYEDLEAYYFNTRMRGVGEEGLDEFLETLATVARYEKFRQVATLRYGDSTASTAIVASIEFDRDEEIFAVAGVARKIKIYDYMNVMQQADAWSDFADGKTHARQSRRHSGRHEWWNREGDAPEEEPPLASTMMQYPTAEYTNRSKISCLSFNPYIKSQLACSDYEGT</sequence>
<feature type="region of interest" description="Disordered" evidence="5">
    <location>
        <begin position="1"/>
        <end position="74"/>
    </location>
</feature>
<dbReference type="SMART" id="SM00184">
    <property type="entry name" value="RING"/>
    <property type="match status" value="1"/>
</dbReference>
<dbReference type="GO" id="GO:0043161">
    <property type="term" value="P:proteasome-mediated ubiquitin-dependent protein catabolic process"/>
    <property type="evidence" value="ECO:0007669"/>
    <property type="project" value="TreeGrafter"/>
</dbReference>
<dbReference type="GO" id="GO:0008270">
    <property type="term" value="F:zinc ion binding"/>
    <property type="evidence" value="ECO:0007669"/>
    <property type="project" value="UniProtKB-KW"/>
</dbReference>
<reference evidence="7" key="1">
    <citation type="submission" date="2022-07" db="EMBL/GenBank/DDBJ databases">
        <title>Phylogenomic reconstructions and comparative analyses of Kickxellomycotina fungi.</title>
        <authorList>
            <person name="Reynolds N.K."/>
            <person name="Stajich J.E."/>
            <person name="Barry K."/>
            <person name="Grigoriev I.V."/>
            <person name="Crous P."/>
            <person name="Smith M.E."/>
        </authorList>
    </citation>
    <scope>NUCLEOTIDE SEQUENCE</scope>
    <source>
        <strain evidence="7">NRRL 1565</strain>
    </source>
</reference>
<evidence type="ECO:0000256" key="2">
    <source>
        <dbReference type="ARBA" id="ARBA00022771"/>
    </source>
</evidence>
<feature type="domain" description="RING-type" evidence="6">
    <location>
        <begin position="258"/>
        <end position="295"/>
    </location>
</feature>
<gene>
    <name evidence="7" type="ORF">H4R20_006077</name>
</gene>
<dbReference type="Pfam" id="PF00097">
    <property type="entry name" value="zf-C3HC4"/>
    <property type="match status" value="1"/>
</dbReference>
<dbReference type="InterPro" id="IPR015943">
    <property type="entry name" value="WD40/YVTN_repeat-like_dom_sf"/>
</dbReference>
<feature type="compositionally biased region" description="Polar residues" evidence="5">
    <location>
        <begin position="44"/>
        <end position="57"/>
    </location>
</feature>
<dbReference type="GO" id="GO:0061630">
    <property type="term" value="F:ubiquitin protein ligase activity"/>
    <property type="evidence" value="ECO:0007669"/>
    <property type="project" value="InterPro"/>
</dbReference>
<dbReference type="InterPro" id="IPR017907">
    <property type="entry name" value="Znf_RING_CS"/>
</dbReference>